<dbReference type="Proteomes" id="UP001501251">
    <property type="component" value="Unassembled WGS sequence"/>
</dbReference>
<organism evidence="2 3">
    <name type="scientific">Streptosporangium oxazolinicum</name>
    <dbReference type="NCBI Taxonomy" id="909287"/>
    <lineage>
        <taxon>Bacteria</taxon>
        <taxon>Bacillati</taxon>
        <taxon>Actinomycetota</taxon>
        <taxon>Actinomycetes</taxon>
        <taxon>Streptosporangiales</taxon>
        <taxon>Streptosporangiaceae</taxon>
        <taxon>Streptosporangium</taxon>
    </lineage>
</organism>
<name>A0ABP8BDF2_9ACTN</name>
<sequence length="96" mass="9831">MAADGQTPYDMKWCSAIQASSNPDSSATAIASTQSRSTRPCGLPGKPAATRKIPIRTLLMVSHVRAGGGEFTEPARAGRSRAPAGKHGPAVAIGTN</sequence>
<comment type="caution">
    <text evidence="2">The sequence shown here is derived from an EMBL/GenBank/DDBJ whole genome shotgun (WGS) entry which is preliminary data.</text>
</comment>
<accession>A0ABP8BDF2</accession>
<reference evidence="3" key="1">
    <citation type="journal article" date="2019" name="Int. J. Syst. Evol. Microbiol.">
        <title>The Global Catalogue of Microorganisms (GCM) 10K type strain sequencing project: providing services to taxonomists for standard genome sequencing and annotation.</title>
        <authorList>
            <consortium name="The Broad Institute Genomics Platform"/>
            <consortium name="The Broad Institute Genome Sequencing Center for Infectious Disease"/>
            <person name="Wu L."/>
            <person name="Ma J."/>
        </authorList>
    </citation>
    <scope>NUCLEOTIDE SEQUENCE [LARGE SCALE GENOMIC DNA]</scope>
    <source>
        <strain evidence="3">JCM 17388</strain>
    </source>
</reference>
<keyword evidence="3" id="KW-1185">Reference proteome</keyword>
<feature type="compositionally biased region" description="Polar residues" evidence="1">
    <location>
        <begin position="20"/>
        <end position="38"/>
    </location>
</feature>
<dbReference type="EMBL" id="BAABAQ010000013">
    <property type="protein sequence ID" value="GAA4203740.1"/>
    <property type="molecule type" value="Genomic_DNA"/>
</dbReference>
<evidence type="ECO:0000313" key="2">
    <source>
        <dbReference type="EMBL" id="GAA4203740.1"/>
    </source>
</evidence>
<gene>
    <name evidence="2" type="ORF">GCM10022252_61840</name>
</gene>
<feature type="region of interest" description="Disordered" evidence="1">
    <location>
        <begin position="70"/>
        <end position="96"/>
    </location>
</feature>
<feature type="region of interest" description="Disordered" evidence="1">
    <location>
        <begin position="20"/>
        <end position="49"/>
    </location>
</feature>
<protein>
    <submittedName>
        <fullName evidence="2">Uncharacterized protein</fullName>
    </submittedName>
</protein>
<proteinExistence type="predicted"/>
<feature type="compositionally biased region" description="Low complexity" evidence="1">
    <location>
        <begin position="74"/>
        <end position="85"/>
    </location>
</feature>
<evidence type="ECO:0000313" key="3">
    <source>
        <dbReference type="Proteomes" id="UP001501251"/>
    </source>
</evidence>
<evidence type="ECO:0000256" key="1">
    <source>
        <dbReference type="SAM" id="MobiDB-lite"/>
    </source>
</evidence>